<organism evidence="2 3">
    <name type="scientific">Kitasatospora phosalacinea</name>
    <dbReference type="NCBI Taxonomy" id="2065"/>
    <lineage>
        <taxon>Bacteria</taxon>
        <taxon>Bacillati</taxon>
        <taxon>Actinomycetota</taxon>
        <taxon>Actinomycetes</taxon>
        <taxon>Kitasatosporales</taxon>
        <taxon>Streptomycetaceae</taxon>
        <taxon>Kitasatospora</taxon>
    </lineage>
</organism>
<gene>
    <name evidence="2" type="ORF">Kpho01_24340</name>
</gene>
<sequence length="45" mass="4639">MPRTRRPDPAPDPGGRVAGGAADVRAEVTDAAERVAGRQQTGVPE</sequence>
<dbReference type="Proteomes" id="UP001165143">
    <property type="component" value="Unassembled WGS sequence"/>
</dbReference>
<dbReference type="EMBL" id="BSRX01000012">
    <property type="protein sequence ID" value="GLW54423.1"/>
    <property type="molecule type" value="Genomic_DNA"/>
</dbReference>
<evidence type="ECO:0000313" key="3">
    <source>
        <dbReference type="Proteomes" id="UP001165143"/>
    </source>
</evidence>
<proteinExistence type="predicted"/>
<feature type="compositionally biased region" description="Low complexity" evidence="1">
    <location>
        <begin position="13"/>
        <end position="22"/>
    </location>
</feature>
<evidence type="ECO:0000256" key="1">
    <source>
        <dbReference type="SAM" id="MobiDB-lite"/>
    </source>
</evidence>
<protein>
    <submittedName>
        <fullName evidence="2">Uncharacterized protein</fullName>
    </submittedName>
</protein>
<comment type="caution">
    <text evidence="2">The sequence shown here is derived from an EMBL/GenBank/DDBJ whole genome shotgun (WGS) entry which is preliminary data.</text>
</comment>
<dbReference type="AlphaFoldDB" id="A0A9W6PGD7"/>
<feature type="region of interest" description="Disordered" evidence="1">
    <location>
        <begin position="1"/>
        <end position="22"/>
    </location>
</feature>
<reference evidence="2" key="1">
    <citation type="submission" date="2023-02" db="EMBL/GenBank/DDBJ databases">
        <title>Kitasatospora phosalacinea NBRC 14362.</title>
        <authorList>
            <person name="Ichikawa N."/>
            <person name="Sato H."/>
            <person name="Tonouchi N."/>
        </authorList>
    </citation>
    <scope>NUCLEOTIDE SEQUENCE</scope>
    <source>
        <strain evidence="2">NBRC 14362</strain>
    </source>
</reference>
<evidence type="ECO:0000313" key="2">
    <source>
        <dbReference type="EMBL" id="GLW54423.1"/>
    </source>
</evidence>
<name>A0A9W6PGD7_9ACTN</name>
<accession>A0A9W6PGD7</accession>